<dbReference type="GO" id="GO:0055085">
    <property type="term" value="P:transmembrane transport"/>
    <property type="evidence" value="ECO:0007669"/>
    <property type="project" value="InterPro"/>
</dbReference>
<dbReference type="InterPro" id="IPR051393">
    <property type="entry name" value="ABC_transporter_permease"/>
</dbReference>
<feature type="transmembrane region" description="Helical" evidence="7">
    <location>
        <begin position="96"/>
        <end position="117"/>
    </location>
</feature>
<name>A0A559TG06_9HYPH</name>
<reference evidence="9 10" key="1">
    <citation type="submission" date="2019-06" db="EMBL/GenBank/DDBJ databases">
        <title>Pac Bio to generate improved reference genome sequences for organisms with transposon mutant libraries (support for FEBA project).</title>
        <authorList>
            <person name="Blow M."/>
        </authorList>
    </citation>
    <scope>NUCLEOTIDE SEQUENCE [LARGE SCALE GENOMIC DNA]</scope>
    <source>
        <strain evidence="9 10">USDA 1844</strain>
    </source>
</reference>
<feature type="transmembrane region" description="Helical" evidence="7">
    <location>
        <begin position="211"/>
        <end position="229"/>
    </location>
</feature>
<dbReference type="PROSITE" id="PS50928">
    <property type="entry name" value="ABC_TM1"/>
    <property type="match status" value="1"/>
</dbReference>
<dbReference type="PANTHER" id="PTHR30193:SF37">
    <property type="entry name" value="INNER MEMBRANE ABC TRANSPORTER PERMEASE PROTEIN YCJO"/>
    <property type="match status" value="1"/>
</dbReference>
<comment type="subcellular location">
    <subcellularLocation>
        <location evidence="1 7">Cell membrane</location>
        <topology evidence="1 7">Multi-pass membrane protein</topology>
    </subcellularLocation>
</comment>
<comment type="similarity">
    <text evidence="7">Belongs to the binding-protein-dependent transport system permease family.</text>
</comment>
<dbReference type="RefSeq" id="WP_022718148.1">
    <property type="nucleotide sequence ID" value="NZ_ATTQ01000021.1"/>
</dbReference>
<accession>A0A559TG06</accession>
<keyword evidence="5 7" id="KW-1133">Transmembrane helix</keyword>
<proteinExistence type="inferred from homology"/>
<evidence type="ECO:0000256" key="5">
    <source>
        <dbReference type="ARBA" id="ARBA00022989"/>
    </source>
</evidence>
<evidence type="ECO:0000256" key="6">
    <source>
        <dbReference type="ARBA" id="ARBA00023136"/>
    </source>
</evidence>
<sequence>MPNNRTWIPYLLILPSVAFLALLFVVPLVQTIWLAVSDNGTPSLANVQRMVGDLNFTRSVQNTFLLTLAVVPVQIVIALAMGTMVAKVAAGRETILWIWTIPLGISDLAAGLVWLSILQNSGYLNSFLYGLGIIGRQASWLSYQTPFALFLGIAAAEIWRGTAIVMVVIVAGLNQVPKEYREAAEIFGAGPWTRFFRITLPLIRPALQSALILRTVLAFEVFAVVYALGGRNFPVLVGEAYTWQNQNQNYGVAAAYAVLIMLISLAATMFYLKAIKVDPERLP</sequence>
<dbReference type="InterPro" id="IPR000515">
    <property type="entry name" value="MetI-like"/>
</dbReference>
<keyword evidence="2 7" id="KW-0813">Transport</keyword>
<dbReference type="EMBL" id="VISO01000002">
    <property type="protein sequence ID" value="TVZ73539.1"/>
    <property type="molecule type" value="Genomic_DNA"/>
</dbReference>
<keyword evidence="3" id="KW-1003">Cell membrane</keyword>
<gene>
    <name evidence="9" type="ORF">BCL32_1772</name>
</gene>
<feature type="transmembrane region" description="Helical" evidence="7">
    <location>
        <begin position="147"/>
        <end position="173"/>
    </location>
</feature>
<dbReference type="PANTHER" id="PTHR30193">
    <property type="entry name" value="ABC TRANSPORTER PERMEASE PROTEIN"/>
    <property type="match status" value="1"/>
</dbReference>
<keyword evidence="9" id="KW-0762">Sugar transport</keyword>
<evidence type="ECO:0000313" key="9">
    <source>
        <dbReference type="EMBL" id="TVZ73539.1"/>
    </source>
</evidence>
<dbReference type="SUPFAM" id="SSF161098">
    <property type="entry name" value="MetI-like"/>
    <property type="match status" value="1"/>
</dbReference>
<feature type="transmembrane region" description="Helical" evidence="7">
    <location>
        <begin position="12"/>
        <end position="36"/>
    </location>
</feature>
<dbReference type="CDD" id="cd06261">
    <property type="entry name" value="TM_PBP2"/>
    <property type="match status" value="1"/>
</dbReference>
<evidence type="ECO:0000256" key="2">
    <source>
        <dbReference type="ARBA" id="ARBA00022448"/>
    </source>
</evidence>
<dbReference type="GO" id="GO:0005886">
    <property type="term" value="C:plasma membrane"/>
    <property type="evidence" value="ECO:0007669"/>
    <property type="project" value="UniProtKB-SubCell"/>
</dbReference>
<keyword evidence="4 7" id="KW-0812">Transmembrane</keyword>
<dbReference type="Proteomes" id="UP000319824">
    <property type="component" value="Unassembled WGS sequence"/>
</dbReference>
<protein>
    <submittedName>
        <fullName evidence="9">Multiple sugar transport system permease protein</fullName>
    </submittedName>
</protein>
<dbReference type="AlphaFoldDB" id="A0A559TG06"/>
<evidence type="ECO:0000256" key="7">
    <source>
        <dbReference type="RuleBase" id="RU363032"/>
    </source>
</evidence>
<dbReference type="Pfam" id="PF00528">
    <property type="entry name" value="BPD_transp_1"/>
    <property type="match status" value="1"/>
</dbReference>
<evidence type="ECO:0000313" key="10">
    <source>
        <dbReference type="Proteomes" id="UP000319824"/>
    </source>
</evidence>
<feature type="transmembrane region" description="Helical" evidence="7">
    <location>
        <begin position="64"/>
        <end position="84"/>
    </location>
</feature>
<organism evidence="9 10">
    <name type="scientific">Rhizobium mongolense USDA 1844</name>
    <dbReference type="NCBI Taxonomy" id="1079460"/>
    <lineage>
        <taxon>Bacteria</taxon>
        <taxon>Pseudomonadati</taxon>
        <taxon>Pseudomonadota</taxon>
        <taxon>Alphaproteobacteria</taxon>
        <taxon>Hyphomicrobiales</taxon>
        <taxon>Rhizobiaceae</taxon>
        <taxon>Rhizobium/Agrobacterium group</taxon>
        <taxon>Rhizobium</taxon>
    </lineage>
</organism>
<evidence type="ECO:0000259" key="8">
    <source>
        <dbReference type="PROSITE" id="PS50928"/>
    </source>
</evidence>
<comment type="caution">
    <text evidence="9">The sequence shown here is derived from an EMBL/GenBank/DDBJ whole genome shotgun (WGS) entry which is preliminary data.</text>
</comment>
<evidence type="ECO:0000256" key="4">
    <source>
        <dbReference type="ARBA" id="ARBA00022692"/>
    </source>
</evidence>
<evidence type="ECO:0000256" key="1">
    <source>
        <dbReference type="ARBA" id="ARBA00004651"/>
    </source>
</evidence>
<dbReference type="Gene3D" id="1.10.3720.10">
    <property type="entry name" value="MetI-like"/>
    <property type="match status" value="1"/>
</dbReference>
<dbReference type="InterPro" id="IPR035906">
    <property type="entry name" value="MetI-like_sf"/>
</dbReference>
<evidence type="ECO:0000256" key="3">
    <source>
        <dbReference type="ARBA" id="ARBA00022475"/>
    </source>
</evidence>
<feature type="domain" description="ABC transmembrane type-1" evidence="8">
    <location>
        <begin position="60"/>
        <end position="271"/>
    </location>
</feature>
<keyword evidence="6 7" id="KW-0472">Membrane</keyword>
<feature type="transmembrane region" description="Helical" evidence="7">
    <location>
        <begin position="249"/>
        <end position="272"/>
    </location>
</feature>